<sequence>MNTEIELYFHPTCATSHEIIMSLYEKGYLDNIKLHNTLAPLENNFIWSVPWLIVNKEPVGTDPITSEEIIEIIENKKIDINDPKESFMMSILHSSYASSISILHKDLQPVINNSFIKASIRYGFSNIELNEFKSQIIKIKENLFEEYRDKIRRALAVSFVRELYWSKSGKIDYNEIVNYSNEIIVGLWLLSKASIGRVGLISKPYIYGDIDIKEISEFVSKRGKGLLEKIKEEQDAIYNDKKYWEIIKNY</sequence>
<dbReference type="EMBL" id="CP003378">
    <property type="protein sequence ID" value="AFZ70102.1"/>
    <property type="molecule type" value="Genomic_DNA"/>
</dbReference>
<dbReference type="KEGG" id="clg:Calag_0325"/>
<dbReference type="STRING" id="1056495.Calag_0325"/>
<dbReference type="Proteomes" id="UP000010469">
    <property type="component" value="Chromosome"/>
</dbReference>
<gene>
    <name evidence="1" type="ordered locus">Calag_0325</name>
</gene>
<dbReference type="InParanoid" id="L0AAI3"/>
<organism evidence="1 2">
    <name type="scientific">Caldisphaera lagunensis (strain DSM 15908 / JCM 11604 / ANMR 0165 / IC-154)</name>
    <dbReference type="NCBI Taxonomy" id="1056495"/>
    <lineage>
        <taxon>Archaea</taxon>
        <taxon>Thermoproteota</taxon>
        <taxon>Thermoprotei</taxon>
        <taxon>Acidilobales</taxon>
        <taxon>Caldisphaeraceae</taxon>
        <taxon>Caldisphaera</taxon>
    </lineage>
</organism>
<evidence type="ECO:0000313" key="2">
    <source>
        <dbReference type="Proteomes" id="UP000010469"/>
    </source>
</evidence>
<dbReference type="OrthoDB" id="31032at2157"/>
<dbReference type="RefSeq" id="WP_015232000.1">
    <property type="nucleotide sequence ID" value="NC_019791.1"/>
</dbReference>
<proteinExistence type="predicted"/>
<protein>
    <submittedName>
        <fullName evidence="1">Putative thioredoxin/glutaredoxin</fullName>
    </submittedName>
</protein>
<dbReference type="HOGENOM" id="CLU_095574_0_0_2"/>
<name>L0AAI3_CALLD</name>
<dbReference type="eggNOG" id="arCOG04235">
    <property type="taxonomic scope" value="Archaea"/>
</dbReference>
<evidence type="ECO:0000313" key="1">
    <source>
        <dbReference type="EMBL" id="AFZ70102.1"/>
    </source>
</evidence>
<dbReference type="GeneID" id="14211585"/>
<accession>L0AAI3</accession>
<keyword evidence="2" id="KW-1185">Reference proteome</keyword>
<reference evidence="2" key="1">
    <citation type="submission" date="2012-03" db="EMBL/GenBank/DDBJ databases">
        <title>Complete genome of Caldisphaera lagunensis DSM 15908.</title>
        <authorList>
            <person name="Lucas S."/>
            <person name="Copeland A."/>
            <person name="Lapidus A."/>
            <person name="Glavina del Rio T."/>
            <person name="Dalin E."/>
            <person name="Tice H."/>
            <person name="Bruce D."/>
            <person name="Goodwin L."/>
            <person name="Pitluck S."/>
            <person name="Peters L."/>
            <person name="Mikhailova N."/>
            <person name="Teshima H."/>
            <person name="Kyrpides N."/>
            <person name="Mavromatis K."/>
            <person name="Ivanova N."/>
            <person name="Brettin T."/>
            <person name="Detter J.C."/>
            <person name="Han C."/>
            <person name="Larimer F."/>
            <person name="Land M."/>
            <person name="Hauser L."/>
            <person name="Markowitz V."/>
            <person name="Cheng J.-F."/>
            <person name="Hugenholtz P."/>
            <person name="Woyke T."/>
            <person name="Wu D."/>
            <person name="Spring S."/>
            <person name="Schroeder M."/>
            <person name="Brambilla E."/>
            <person name="Klenk H.-P."/>
            <person name="Eisen J.A."/>
        </authorList>
    </citation>
    <scope>NUCLEOTIDE SEQUENCE [LARGE SCALE GENOMIC DNA]</scope>
    <source>
        <strain evidence="2">DSM 15908 / JCM 11604 / IC-154</strain>
    </source>
</reference>
<dbReference type="AlphaFoldDB" id="L0AAI3"/>